<dbReference type="InterPro" id="IPR043128">
    <property type="entry name" value="Rev_trsase/Diguanyl_cyclase"/>
</dbReference>
<sequence length="236" mass="27449">MLVNEYPDVFPTEIPGLPPVREVEFFIDLHTGTGPISIASYRMSPLELNLRGAAVFSKIDLKSGYHQIRVRKEDIQKTAFITRYGYYEYLVMPTKEQHGEHLRQVLEILREKQLCANLSKYHLSRIEMNEDSIPLQDDFFDEQILQLHEVWNTPGHQKISRHSFLQSHHGRFASENFCRSCKGAKVVKGTKTVKLDIFRGNYNFKDFGMYCCSSLCRPWSYGIQGGKCFMNEKFSH</sequence>
<dbReference type="OrthoDB" id="1924993at2759"/>
<protein>
    <submittedName>
        <fullName evidence="2">Uncharacterized protein LOC113784182</fullName>
    </submittedName>
</protein>
<dbReference type="Proteomes" id="UP000087171">
    <property type="component" value="Unplaced"/>
</dbReference>
<dbReference type="SUPFAM" id="SSF56672">
    <property type="entry name" value="DNA/RNA polymerases"/>
    <property type="match status" value="1"/>
</dbReference>
<evidence type="ECO:0000313" key="1">
    <source>
        <dbReference type="Proteomes" id="UP000087171"/>
    </source>
</evidence>
<accession>A0A3Q7Y6I2</accession>
<dbReference type="AlphaFoldDB" id="A0A3Q7Y6I2"/>
<name>A0A3Q7Y6I2_CICAR</name>
<dbReference type="RefSeq" id="XP_027186147.1">
    <property type="nucleotide sequence ID" value="XM_027330346.1"/>
</dbReference>
<keyword evidence="1" id="KW-1185">Reference proteome</keyword>
<dbReference type="STRING" id="3827.A0A3Q7Y6I2"/>
<dbReference type="PANTHER" id="PTHR24559">
    <property type="entry name" value="TRANSPOSON TY3-I GAG-POL POLYPROTEIN"/>
    <property type="match status" value="1"/>
</dbReference>
<reference evidence="2" key="1">
    <citation type="submission" date="2025-08" db="UniProtKB">
        <authorList>
            <consortium name="RefSeq"/>
        </authorList>
    </citation>
    <scope>IDENTIFICATION</scope>
    <source>
        <tissue evidence="2">Etiolated seedlings</tissue>
    </source>
</reference>
<gene>
    <name evidence="2" type="primary">LOC113784182</name>
</gene>
<dbReference type="Gene3D" id="3.30.70.270">
    <property type="match status" value="1"/>
</dbReference>
<dbReference type="InterPro" id="IPR043502">
    <property type="entry name" value="DNA/RNA_pol_sf"/>
</dbReference>
<dbReference type="InterPro" id="IPR053134">
    <property type="entry name" value="RNA-dir_DNA_polymerase"/>
</dbReference>
<dbReference type="PaxDb" id="3827-XP_004514028.1"/>
<evidence type="ECO:0000313" key="2">
    <source>
        <dbReference type="RefSeq" id="XP_027186147.1"/>
    </source>
</evidence>
<proteinExistence type="predicted"/>
<organism evidence="1 2">
    <name type="scientific">Cicer arietinum</name>
    <name type="common">Chickpea</name>
    <name type="synonym">Garbanzo</name>
    <dbReference type="NCBI Taxonomy" id="3827"/>
    <lineage>
        <taxon>Eukaryota</taxon>
        <taxon>Viridiplantae</taxon>
        <taxon>Streptophyta</taxon>
        <taxon>Embryophyta</taxon>
        <taxon>Tracheophyta</taxon>
        <taxon>Spermatophyta</taxon>
        <taxon>Magnoliopsida</taxon>
        <taxon>eudicotyledons</taxon>
        <taxon>Gunneridae</taxon>
        <taxon>Pentapetalae</taxon>
        <taxon>rosids</taxon>
        <taxon>fabids</taxon>
        <taxon>Fabales</taxon>
        <taxon>Fabaceae</taxon>
        <taxon>Papilionoideae</taxon>
        <taxon>50 kb inversion clade</taxon>
        <taxon>NPAAA clade</taxon>
        <taxon>Hologalegina</taxon>
        <taxon>IRL clade</taxon>
        <taxon>Cicereae</taxon>
        <taxon>Cicer</taxon>
    </lineage>
</organism>
<dbReference type="PANTHER" id="PTHR24559:SF447">
    <property type="entry name" value="RNA-DIRECTED DNA POLYMERASE HOMOLOG"/>
    <property type="match status" value="1"/>
</dbReference>